<feature type="signal peptide" evidence="2">
    <location>
        <begin position="1"/>
        <end position="37"/>
    </location>
</feature>
<reference evidence="3 4" key="1">
    <citation type="journal article" date="2009" name="Genome Res.">
        <title>Complete genome of the cellulolytic thermophile Acidothermus cellulolyticus 11B provides insights into its ecophysiological and evolutionary adaptations.</title>
        <authorList>
            <person name="Barabote R.D."/>
            <person name="Xie G."/>
            <person name="Leu D.H."/>
            <person name="Normand P."/>
            <person name="Necsulea A."/>
            <person name="Daubin V."/>
            <person name="Medigue C."/>
            <person name="Adney W.S."/>
            <person name="Xu X.C."/>
            <person name="Lapidus A."/>
            <person name="Parales R.E."/>
            <person name="Detter C."/>
            <person name="Pujic P."/>
            <person name="Bruce D."/>
            <person name="Lavire C."/>
            <person name="Challacombe J.F."/>
            <person name="Brettin T.S."/>
            <person name="Berry A.M."/>
        </authorList>
    </citation>
    <scope>NUCLEOTIDE SEQUENCE [LARGE SCALE GENOMIC DNA]</scope>
    <source>
        <strain evidence="4">ATCC 43068 / DSM 8971 / 11B</strain>
    </source>
</reference>
<evidence type="ECO:0000313" key="3">
    <source>
        <dbReference type="EMBL" id="ABK53697.1"/>
    </source>
</evidence>
<evidence type="ECO:0000256" key="2">
    <source>
        <dbReference type="SAM" id="SignalP"/>
    </source>
</evidence>
<dbReference type="InterPro" id="IPR011050">
    <property type="entry name" value="Pectin_lyase_fold/virulence"/>
</dbReference>
<gene>
    <name evidence="3" type="ordered locus">Acel_1925</name>
</gene>
<evidence type="ECO:0000313" key="4">
    <source>
        <dbReference type="Proteomes" id="UP000008221"/>
    </source>
</evidence>
<dbReference type="Proteomes" id="UP000008221">
    <property type="component" value="Chromosome"/>
</dbReference>
<dbReference type="eggNOG" id="COG3147">
    <property type="taxonomic scope" value="Bacteria"/>
</dbReference>
<keyword evidence="2" id="KW-0732">Signal</keyword>
<dbReference type="SMART" id="SM00710">
    <property type="entry name" value="PbH1"/>
    <property type="match status" value="4"/>
</dbReference>
<proteinExistence type="predicted"/>
<name>A0LW87_ACIC1</name>
<feature type="region of interest" description="Disordered" evidence="1">
    <location>
        <begin position="69"/>
        <end position="154"/>
    </location>
</feature>
<protein>
    <recommendedName>
        <fullName evidence="5">Right handed beta helix domain-containing protein</fullName>
    </recommendedName>
</protein>
<feature type="chain" id="PRO_5038521851" description="Right handed beta helix domain-containing protein" evidence="2">
    <location>
        <begin position="38"/>
        <end position="401"/>
    </location>
</feature>
<sequence>MARRHYRAKHRRPRQVPARLLALFVVLVLGASGSAAASIAPQTSAAERHSGWFDLRPFPRHLTTHPHGYRWSAPSATSRASSAGSTAGAPSSPSPSLVHGRATSTQPVTRGDARPPLSPAPPTSAPGATAGNGDSPIGSPTTGDSPLRNCLPHPSACGYPDGTNTGVPPGTALRVSGSLTLSTPGQVVTGLDVRGSIVVTASNVVIKNSRVRDVDNDAAIIVRGNVHGVIISHVEIDGGKQTPSVVGISGSGFTADAVNIHGTADGIDAGDNVVVQNSWIHDLWVAPGDHTDGVQTAGGSNLLIVHDTIDATGAPTNSAVIMGADLGDLSNTQLRDCLLDGGTYTVYAGADPGNSSGIITIANNRYGDHAQYGPNSFRASPDGAIVFTGNVWDASGAPLRE</sequence>
<accession>A0LW87</accession>
<evidence type="ECO:0000256" key="1">
    <source>
        <dbReference type="SAM" id="MobiDB-lite"/>
    </source>
</evidence>
<dbReference type="SUPFAM" id="SSF51126">
    <property type="entry name" value="Pectin lyase-like"/>
    <property type="match status" value="1"/>
</dbReference>
<dbReference type="EMBL" id="CP000481">
    <property type="protein sequence ID" value="ABK53697.1"/>
    <property type="molecule type" value="Genomic_DNA"/>
</dbReference>
<dbReference type="AlphaFoldDB" id="A0LW87"/>
<organism evidence="3 4">
    <name type="scientific">Acidothermus cellulolyticus (strain ATCC 43068 / DSM 8971 / 11B)</name>
    <dbReference type="NCBI Taxonomy" id="351607"/>
    <lineage>
        <taxon>Bacteria</taxon>
        <taxon>Bacillati</taxon>
        <taxon>Actinomycetota</taxon>
        <taxon>Actinomycetes</taxon>
        <taxon>Acidothermales</taxon>
        <taxon>Acidothermaceae</taxon>
        <taxon>Acidothermus</taxon>
    </lineage>
</organism>
<dbReference type="InParanoid" id="A0LW87"/>
<feature type="compositionally biased region" description="Low complexity" evidence="1">
    <location>
        <begin position="72"/>
        <end position="96"/>
    </location>
</feature>
<dbReference type="KEGG" id="ace:Acel_1925"/>
<evidence type="ECO:0008006" key="5">
    <source>
        <dbReference type="Google" id="ProtNLM"/>
    </source>
</evidence>
<dbReference type="HOGENOM" id="CLU_686291_0_0_11"/>
<dbReference type="InterPro" id="IPR006626">
    <property type="entry name" value="PbH1"/>
</dbReference>
<keyword evidence="4" id="KW-1185">Reference proteome</keyword>